<dbReference type="PANTHER" id="PTHR43537:SF51">
    <property type="entry name" value="HTH-TYPE TRANSCRIPTIONAL REGULATOR LGOR-RELATED"/>
    <property type="match status" value="1"/>
</dbReference>
<sequence>MWVGSVPLGIPNSINRDGFAPKRYPWDPNCHQATSSARFLCGLHRVLPLGRAGSTVRRERMEPMANNHRLQAVQQLRELILCGTFAPGERITEAALAERLAISRTPIRQALPALCQEGLLVQAGNRGYAVRRFSQQESLDALAVRALMEGMAARAVAEQGASATLLAALHGCLDEGDRILAKRTLDASDELAYGDMNARFHRMIVMAADKPILTETVDRCTLVPFVSPTNVVFGQRSPTLAYDDLFYGHRQHGAIVTAIEQRDGARAELLFREHANTQRHSMGM</sequence>
<dbReference type="AlphaFoldDB" id="B0RUH1"/>
<dbReference type="SUPFAM" id="SSF46785">
    <property type="entry name" value="Winged helix' DNA-binding domain"/>
    <property type="match status" value="1"/>
</dbReference>
<keyword evidence="2" id="KW-0238">DNA-binding</keyword>
<evidence type="ECO:0000256" key="2">
    <source>
        <dbReference type="ARBA" id="ARBA00023125"/>
    </source>
</evidence>
<dbReference type="Gene3D" id="1.10.10.10">
    <property type="entry name" value="Winged helix-like DNA-binding domain superfamily/Winged helix DNA-binding domain"/>
    <property type="match status" value="1"/>
</dbReference>
<dbReference type="EMBL" id="AM920689">
    <property type="protein sequence ID" value="CAP52913.1"/>
    <property type="molecule type" value="Genomic_DNA"/>
</dbReference>
<dbReference type="GO" id="GO:0003700">
    <property type="term" value="F:DNA-binding transcription factor activity"/>
    <property type="evidence" value="ECO:0007669"/>
    <property type="project" value="InterPro"/>
</dbReference>
<dbReference type="HOGENOM" id="CLU_017584_5_1_6"/>
<dbReference type="GO" id="GO:0003677">
    <property type="term" value="F:DNA binding"/>
    <property type="evidence" value="ECO:0007669"/>
    <property type="project" value="UniProtKB-KW"/>
</dbReference>
<dbReference type="PROSITE" id="PS50949">
    <property type="entry name" value="HTH_GNTR"/>
    <property type="match status" value="1"/>
</dbReference>
<dbReference type="SMART" id="SM00345">
    <property type="entry name" value="HTH_GNTR"/>
    <property type="match status" value="1"/>
</dbReference>
<keyword evidence="3" id="KW-0804">Transcription</keyword>
<dbReference type="SUPFAM" id="SSF48008">
    <property type="entry name" value="GntR ligand-binding domain-like"/>
    <property type="match status" value="1"/>
</dbReference>
<evidence type="ECO:0000256" key="1">
    <source>
        <dbReference type="ARBA" id="ARBA00023015"/>
    </source>
</evidence>
<dbReference type="CDD" id="cd07377">
    <property type="entry name" value="WHTH_GntR"/>
    <property type="match status" value="1"/>
</dbReference>
<dbReference type="Pfam" id="PF00392">
    <property type="entry name" value="GntR"/>
    <property type="match status" value="1"/>
</dbReference>
<protein>
    <submittedName>
        <fullName evidence="5">Transcriptional regulator, GntR family</fullName>
    </submittedName>
</protein>
<dbReference type="InterPro" id="IPR036390">
    <property type="entry name" value="WH_DNA-bd_sf"/>
</dbReference>
<dbReference type="PANTHER" id="PTHR43537">
    <property type="entry name" value="TRANSCRIPTIONAL REGULATOR, GNTR FAMILY"/>
    <property type="match status" value="1"/>
</dbReference>
<evidence type="ECO:0000313" key="5">
    <source>
        <dbReference type="EMBL" id="CAP52913.1"/>
    </source>
</evidence>
<accession>B0RUH1</accession>
<dbReference type="InterPro" id="IPR011711">
    <property type="entry name" value="GntR_C"/>
</dbReference>
<dbReference type="Pfam" id="PF07729">
    <property type="entry name" value="FCD"/>
    <property type="match status" value="1"/>
</dbReference>
<dbReference type="Proteomes" id="UP000001188">
    <property type="component" value="Chromosome"/>
</dbReference>
<keyword evidence="1" id="KW-0805">Transcription regulation</keyword>
<feature type="domain" description="HTH gntR-type" evidence="4">
    <location>
        <begin position="66"/>
        <end position="133"/>
    </location>
</feature>
<reference evidence="5 6" key="1">
    <citation type="journal article" date="2008" name="J. Biotechnol.">
        <title>The genome of Xanthomonas campestris pv. campestris B100 and its use for the reconstruction of metabolic pathways involved in xanthan biosynthesis.</title>
        <authorList>
            <person name="Vorholter F.J."/>
            <person name="Schneiker S."/>
            <person name="Goesmann A."/>
            <person name="Krause L."/>
            <person name="Bekel T."/>
            <person name="Kaiser O."/>
            <person name="Linke B."/>
            <person name="Patschkowski T."/>
            <person name="Ruckert C."/>
            <person name="Schmid J."/>
            <person name="Sidhu V.K."/>
            <person name="Sieber V."/>
            <person name="Tauch A."/>
            <person name="Watt S.A."/>
            <person name="Weisshaar B."/>
            <person name="Becker A."/>
            <person name="Niehaus K."/>
            <person name="Puhler A."/>
        </authorList>
    </citation>
    <scope>NUCLEOTIDE SEQUENCE [LARGE SCALE GENOMIC DNA]</scope>
    <source>
        <strain evidence="5 6">B100</strain>
    </source>
</reference>
<organism evidence="5 6">
    <name type="scientific">Xanthomonas campestris pv. campestris (strain B100)</name>
    <dbReference type="NCBI Taxonomy" id="509169"/>
    <lineage>
        <taxon>Bacteria</taxon>
        <taxon>Pseudomonadati</taxon>
        <taxon>Pseudomonadota</taxon>
        <taxon>Gammaproteobacteria</taxon>
        <taxon>Lysobacterales</taxon>
        <taxon>Lysobacteraceae</taxon>
        <taxon>Xanthomonas</taxon>
    </lineage>
</organism>
<dbReference type="PRINTS" id="PR00035">
    <property type="entry name" value="HTHGNTR"/>
</dbReference>
<name>B0RUH1_XANCB</name>
<dbReference type="KEGG" id="xca:xcc-b100_3548"/>
<evidence type="ECO:0000256" key="3">
    <source>
        <dbReference type="ARBA" id="ARBA00023163"/>
    </source>
</evidence>
<dbReference type="InterPro" id="IPR036388">
    <property type="entry name" value="WH-like_DNA-bd_sf"/>
</dbReference>
<dbReference type="Gene3D" id="1.20.120.530">
    <property type="entry name" value="GntR ligand-binding domain-like"/>
    <property type="match status" value="1"/>
</dbReference>
<dbReference type="InterPro" id="IPR000524">
    <property type="entry name" value="Tscrpt_reg_HTH_GntR"/>
</dbReference>
<evidence type="ECO:0000313" key="6">
    <source>
        <dbReference type="Proteomes" id="UP000001188"/>
    </source>
</evidence>
<dbReference type="SMART" id="SM00895">
    <property type="entry name" value="FCD"/>
    <property type="match status" value="1"/>
</dbReference>
<proteinExistence type="predicted"/>
<gene>
    <name evidence="5" type="ORF">XCCB100_3548</name>
</gene>
<dbReference type="InterPro" id="IPR008920">
    <property type="entry name" value="TF_FadR/GntR_C"/>
</dbReference>
<evidence type="ECO:0000259" key="4">
    <source>
        <dbReference type="PROSITE" id="PS50949"/>
    </source>
</evidence>